<dbReference type="InterPro" id="IPR000719">
    <property type="entry name" value="Prot_kinase_dom"/>
</dbReference>
<dbReference type="EC" id="2.7.11.1" evidence="1"/>
<keyword evidence="12" id="KW-1133">Transmembrane helix</keyword>
<keyword evidence="12" id="KW-0812">Transmembrane</keyword>
<dbReference type="Pfam" id="PF11883">
    <property type="entry name" value="DUF3403"/>
    <property type="match status" value="1"/>
</dbReference>
<dbReference type="EMBL" id="JAAWWB010000022">
    <property type="protein sequence ID" value="KAG6755365.1"/>
    <property type="molecule type" value="Genomic_DNA"/>
</dbReference>
<keyword evidence="5" id="KW-0547">Nucleotide-binding</keyword>
<dbReference type="Pfam" id="PF00069">
    <property type="entry name" value="Pkinase"/>
    <property type="match status" value="1"/>
</dbReference>
<dbReference type="PANTHER" id="PTHR27002:SF1092">
    <property type="entry name" value="RECEPTOR-LIKE SERINE_THREONINE-PROTEIN KINASE"/>
    <property type="match status" value="1"/>
</dbReference>
<dbReference type="AlphaFoldDB" id="A0A8X7Z236"/>
<evidence type="ECO:0000256" key="5">
    <source>
        <dbReference type="ARBA" id="ARBA00022741"/>
    </source>
</evidence>
<gene>
    <name evidence="14" type="ORF">POTOM_041186</name>
</gene>
<evidence type="ECO:0000256" key="4">
    <source>
        <dbReference type="ARBA" id="ARBA00022729"/>
    </source>
</evidence>
<evidence type="ECO:0000256" key="3">
    <source>
        <dbReference type="ARBA" id="ARBA00022679"/>
    </source>
</evidence>
<evidence type="ECO:0000256" key="12">
    <source>
        <dbReference type="SAM" id="Phobius"/>
    </source>
</evidence>
<keyword evidence="8" id="KW-1015">Disulfide bond</keyword>
<evidence type="ECO:0000256" key="2">
    <source>
        <dbReference type="ARBA" id="ARBA00022527"/>
    </source>
</evidence>
<evidence type="ECO:0000313" key="14">
    <source>
        <dbReference type="EMBL" id="KAG6755365.1"/>
    </source>
</evidence>
<evidence type="ECO:0000313" key="15">
    <source>
        <dbReference type="Proteomes" id="UP000886885"/>
    </source>
</evidence>
<keyword evidence="4" id="KW-0732">Signal</keyword>
<evidence type="ECO:0000256" key="1">
    <source>
        <dbReference type="ARBA" id="ARBA00012513"/>
    </source>
</evidence>
<sequence>MQCILYELSASMTSLKRYLTADNAGAMEAKSKDKKQTLIIILVPSVAVVFLSLALFLLLRRKKRLRKRKMKDILETSQNNKGKEEDLELPLFDINKTRNKVLDWPKRFHIINGIARGLLYLHQDSRLRIIHRDLKASNILLDDEMNPKISDFGLARSVGGSETEANTNKVVGTYGYISPEYAIDGLYSVKSDVFSFGVMVLEIVSGKRNKGFCHPDSKQDLLGYAWRLFIEGGSPELIAESIVESCNLYEALRSIQIGLLCVQRSPRDRPSMSTVVMMLGSESELPQPKEPGFFTTKDSVKASSSSIQSKISANEITMTQLEAR</sequence>
<comment type="caution">
    <text evidence="14">The sequence shown here is derived from an EMBL/GenBank/DDBJ whole genome shotgun (WGS) entry which is preliminary data.</text>
</comment>
<dbReference type="InterPro" id="IPR008271">
    <property type="entry name" value="Ser/Thr_kinase_AS"/>
</dbReference>
<keyword evidence="12" id="KW-0472">Membrane</keyword>
<dbReference type="PROSITE" id="PS50011">
    <property type="entry name" value="PROTEIN_KINASE_DOM"/>
    <property type="match status" value="1"/>
</dbReference>
<dbReference type="SMART" id="SM00220">
    <property type="entry name" value="S_TKc"/>
    <property type="match status" value="1"/>
</dbReference>
<dbReference type="PROSITE" id="PS00108">
    <property type="entry name" value="PROTEIN_KINASE_ST"/>
    <property type="match status" value="1"/>
</dbReference>
<proteinExistence type="predicted"/>
<keyword evidence="6" id="KW-0418">Kinase</keyword>
<dbReference type="Proteomes" id="UP000886885">
    <property type="component" value="Chromosome 11D"/>
</dbReference>
<dbReference type="OrthoDB" id="780437at2759"/>
<dbReference type="GO" id="GO:0005886">
    <property type="term" value="C:plasma membrane"/>
    <property type="evidence" value="ECO:0007669"/>
    <property type="project" value="TreeGrafter"/>
</dbReference>
<evidence type="ECO:0000256" key="6">
    <source>
        <dbReference type="ARBA" id="ARBA00022777"/>
    </source>
</evidence>
<evidence type="ECO:0000256" key="8">
    <source>
        <dbReference type="ARBA" id="ARBA00023157"/>
    </source>
</evidence>
<keyword evidence="15" id="KW-1185">Reference proteome</keyword>
<dbReference type="GO" id="GO:0005524">
    <property type="term" value="F:ATP binding"/>
    <property type="evidence" value="ECO:0007669"/>
    <property type="project" value="UniProtKB-KW"/>
</dbReference>
<keyword evidence="2" id="KW-0723">Serine/threonine-protein kinase</keyword>
<keyword evidence="3" id="KW-0808">Transferase</keyword>
<reference evidence="14" key="1">
    <citation type="journal article" date="2020" name="bioRxiv">
        <title>Hybrid origin of Populus tomentosa Carr. identified through genome sequencing and phylogenomic analysis.</title>
        <authorList>
            <person name="An X."/>
            <person name="Gao K."/>
            <person name="Chen Z."/>
            <person name="Li J."/>
            <person name="Yang X."/>
            <person name="Yang X."/>
            <person name="Zhou J."/>
            <person name="Guo T."/>
            <person name="Zhao T."/>
            <person name="Huang S."/>
            <person name="Miao D."/>
            <person name="Khan W.U."/>
            <person name="Rao P."/>
            <person name="Ye M."/>
            <person name="Lei B."/>
            <person name="Liao W."/>
            <person name="Wang J."/>
            <person name="Ji L."/>
            <person name="Li Y."/>
            <person name="Guo B."/>
            <person name="Mustafa N.S."/>
            <person name="Li S."/>
            <person name="Yun Q."/>
            <person name="Keller S.R."/>
            <person name="Mao J."/>
            <person name="Zhang R."/>
            <person name="Strauss S.H."/>
        </authorList>
    </citation>
    <scope>NUCLEOTIDE SEQUENCE</scope>
    <source>
        <strain evidence="14">GM15</strain>
        <tissue evidence="14">Leaf</tissue>
    </source>
</reference>
<dbReference type="GO" id="GO:0004674">
    <property type="term" value="F:protein serine/threonine kinase activity"/>
    <property type="evidence" value="ECO:0007669"/>
    <property type="project" value="UniProtKB-KW"/>
</dbReference>
<name>A0A8X7Z236_POPTO</name>
<feature type="transmembrane region" description="Helical" evidence="12">
    <location>
        <begin position="37"/>
        <end position="59"/>
    </location>
</feature>
<evidence type="ECO:0000256" key="10">
    <source>
        <dbReference type="ARBA" id="ARBA00047899"/>
    </source>
</evidence>
<organism evidence="14 15">
    <name type="scientific">Populus tomentosa</name>
    <name type="common">Chinese white poplar</name>
    <dbReference type="NCBI Taxonomy" id="118781"/>
    <lineage>
        <taxon>Eukaryota</taxon>
        <taxon>Viridiplantae</taxon>
        <taxon>Streptophyta</taxon>
        <taxon>Embryophyta</taxon>
        <taxon>Tracheophyta</taxon>
        <taxon>Spermatophyta</taxon>
        <taxon>Magnoliopsida</taxon>
        <taxon>eudicotyledons</taxon>
        <taxon>Gunneridae</taxon>
        <taxon>Pentapetalae</taxon>
        <taxon>rosids</taxon>
        <taxon>fabids</taxon>
        <taxon>Malpighiales</taxon>
        <taxon>Salicaceae</taxon>
        <taxon>Saliceae</taxon>
        <taxon>Populus</taxon>
    </lineage>
</organism>
<keyword evidence="9" id="KW-0325">Glycoprotein</keyword>
<evidence type="ECO:0000259" key="13">
    <source>
        <dbReference type="PROSITE" id="PS50011"/>
    </source>
</evidence>
<evidence type="ECO:0000256" key="11">
    <source>
        <dbReference type="ARBA" id="ARBA00048679"/>
    </source>
</evidence>
<comment type="catalytic activity">
    <reaction evidence="11">
        <text>L-seryl-[protein] + ATP = O-phospho-L-seryl-[protein] + ADP + H(+)</text>
        <dbReference type="Rhea" id="RHEA:17989"/>
        <dbReference type="Rhea" id="RHEA-COMP:9863"/>
        <dbReference type="Rhea" id="RHEA-COMP:11604"/>
        <dbReference type="ChEBI" id="CHEBI:15378"/>
        <dbReference type="ChEBI" id="CHEBI:29999"/>
        <dbReference type="ChEBI" id="CHEBI:30616"/>
        <dbReference type="ChEBI" id="CHEBI:83421"/>
        <dbReference type="ChEBI" id="CHEBI:456216"/>
        <dbReference type="EC" id="2.7.11.1"/>
    </reaction>
</comment>
<protein>
    <recommendedName>
        <fullName evidence="1">non-specific serine/threonine protein kinase</fullName>
        <ecNumber evidence="1">2.7.11.1</ecNumber>
    </recommendedName>
</protein>
<evidence type="ECO:0000256" key="9">
    <source>
        <dbReference type="ARBA" id="ARBA00023180"/>
    </source>
</evidence>
<keyword evidence="7" id="KW-0067">ATP-binding</keyword>
<dbReference type="InterPro" id="IPR021820">
    <property type="entry name" value="S-locus_recpt_kinase_C"/>
</dbReference>
<feature type="domain" description="Protein kinase" evidence="13">
    <location>
        <begin position="1"/>
        <end position="285"/>
    </location>
</feature>
<dbReference type="PANTHER" id="PTHR27002">
    <property type="entry name" value="RECEPTOR-LIKE SERINE/THREONINE-PROTEIN KINASE SD1-8"/>
    <property type="match status" value="1"/>
</dbReference>
<dbReference type="FunFam" id="1.10.510.10:FF:000060">
    <property type="entry name" value="G-type lectin S-receptor-like serine/threonine-protein kinase"/>
    <property type="match status" value="1"/>
</dbReference>
<comment type="catalytic activity">
    <reaction evidence="10">
        <text>L-threonyl-[protein] + ATP = O-phospho-L-threonyl-[protein] + ADP + H(+)</text>
        <dbReference type="Rhea" id="RHEA:46608"/>
        <dbReference type="Rhea" id="RHEA-COMP:11060"/>
        <dbReference type="Rhea" id="RHEA-COMP:11605"/>
        <dbReference type="ChEBI" id="CHEBI:15378"/>
        <dbReference type="ChEBI" id="CHEBI:30013"/>
        <dbReference type="ChEBI" id="CHEBI:30616"/>
        <dbReference type="ChEBI" id="CHEBI:61977"/>
        <dbReference type="ChEBI" id="CHEBI:456216"/>
        <dbReference type="EC" id="2.7.11.1"/>
    </reaction>
</comment>
<evidence type="ECO:0000256" key="7">
    <source>
        <dbReference type="ARBA" id="ARBA00022840"/>
    </source>
</evidence>
<accession>A0A8X7Z236</accession>